<organism evidence="1 2">
    <name type="scientific">Molossus molossus</name>
    <name type="common">Pallas' mastiff bat</name>
    <name type="synonym">Vespertilio molossus</name>
    <dbReference type="NCBI Taxonomy" id="27622"/>
    <lineage>
        <taxon>Eukaryota</taxon>
        <taxon>Metazoa</taxon>
        <taxon>Chordata</taxon>
        <taxon>Craniata</taxon>
        <taxon>Vertebrata</taxon>
        <taxon>Euteleostomi</taxon>
        <taxon>Mammalia</taxon>
        <taxon>Eutheria</taxon>
        <taxon>Laurasiatheria</taxon>
        <taxon>Chiroptera</taxon>
        <taxon>Yangochiroptera</taxon>
        <taxon>Molossidae</taxon>
        <taxon>Molossus</taxon>
    </lineage>
</organism>
<keyword evidence="1" id="KW-0808">Transferase</keyword>
<name>A0A7J8BJV4_MOLMO</name>
<keyword evidence="2" id="KW-1185">Reference proteome</keyword>
<dbReference type="GO" id="GO:0016301">
    <property type="term" value="F:kinase activity"/>
    <property type="evidence" value="ECO:0007669"/>
    <property type="project" value="UniProtKB-KW"/>
</dbReference>
<comment type="caution">
    <text evidence="1">The sequence shown here is derived from an EMBL/GenBank/DDBJ whole genome shotgun (WGS) entry which is preliminary data.</text>
</comment>
<evidence type="ECO:0000313" key="2">
    <source>
        <dbReference type="Proteomes" id="UP000550707"/>
    </source>
</evidence>
<sequence length="23" mass="2438">MALLVPLTTLTKVVLTAQPLSPM</sequence>
<keyword evidence="1" id="KW-0418">Kinase</keyword>
<proteinExistence type="predicted"/>
<accession>A0A7J8BJV4</accession>
<dbReference type="Proteomes" id="UP000550707">
    <property type="component" value="Unassembled WGS sequence"/>
</dbReference>
<dbReference type="EMBL" id="JACASF010000027">
    <property type="protein sequence ID" value="KAF6398769.1"/>
    <property type="molecule type" value="Genomic_DNA"/>
</dbReference>
<evidence type="ECO:0000313" key="1">
    <source>
        <dbReference type="EMBL" id="KAF6398769.1"/>
    </source>
</evidence>
<protein>
    <submittedName>
        <fullName evidence="1">A-kinase anchoring protein 10</fullName>
    </submittedName>
</protein>
<gene>
    <name evidence="1" type="ORF">HJG59_000518</name>
</gene>
<reference evidence="1 2" key="1">
    <citation type="journal article" date="2020" name="Nature">
        <title>Six reference-quality genomes reveal evolution of bat adaptations.</title>
        <authorList>
            <person name="Jebb D."/>
            <person name="Huang Z."/>
            <person name="Pippel M."/>
            <person name="Hughes G.M."/>
            <person name="Lavrichenko K."/>
            <person name="Devanna P."/>
            <person name="Winkler S."/>
            <person name="Jermiin L.S."/>
            <person name="Skirmuntt E.C."/>
            <person name="Katzourakis A."/>
            <person name="Burkitt-Gray L."/>
            <person name="Ray D.A."/>
            <person name="Sullivan K.A.M."/>
            <person name="Roscito J.G."/>
            <person name="Kirilenko B.M."/>
            <person name="Davalos L.M."/>
            <person name="Corthals A.P."/>
            <person name="Power M.L."/>
            <person name="Jones G."/>
            <person name="Ransome R.D."/>
            <person name="Dechmann D.K.N."/>
            <person name="Locatelli A.G."/>
            <person name="Puechmaille S.J."/>
            <person name="Fedrigo O."/>
            <person name="Jarvis E.D."/>
            <person name="Hiller M."/>
            <person name="Vernes S.C."/>
            <person name="Myers E.W."/>
            <person name="Teeling E.C."/>
        </authorList>
    </citation>
    <scope>NUCLEOTIDE SEQUENCE [LARGE SCALE GENOMIC DNA]</scope>
    <source>
        <strain evidence="1">MMolMol1</strain>
        <tissue evidence="1">Muscle</tissue>
    </source>
</reference>
<dbReference type="AlphaFoldDB" id="A0A7J8BJV4"/>